<evidence type="ECO:0000256" key="5">
    <source>
        <dbReference type="ARBA" id="ARBA00047899"/>
    </source>
</evidence>
<feature type="signal peptide" evidence="8">
    <location>
        <begin position="1"/>
        <end position="27"/>
    </location>
</feature>
<keyword evidence="4" id="KW-0325">Glycoprotein</keyword>
<dbReference type="PANTHER" id="PTHR33355:SF12">
    <property type="entry name" value="WALL-ASSOCIATED RECEPTOR KINASE CARBOXY-TERMINAL PROTEIN"/>
    <property type="match status" value="1"/>
</dbReference>
<evidence type="ECO:0000256" key="1">
    <source>
        <dbReference type="ARBA" id="ARBA00004167"/>
    </source>
</evidence>
<dbReference type="EC" id="2.7.11.1" evidence="2"/>
<feature type="chain" id="PRO_5029884472" description="non-specific serine/threonine protein kinase" evidence="8">
    <location>
        <begin position="28"/>
        <end position="305"/>
    </location>
</feature>
<name>A0A7N0T7N8_KALFE</name>
<feature type="transmembrane region" description="Helical" evidence="7">
    <location>
        <begin position="278"/>
        <end position="300"/>
    </location>
</feature>
<dbReference type="PANTHER" id="PTHR33355">
    <property type="entry name" value="WALL-ASSOCIATED RECEPTOR KINASE CARBOXY-TERMINAL PROTEIN-RELATED"/>
    <property type="match status" value="1"/>
</dbReference>
<evidence type="ECO:0000259" key="10">
    <source>
        <dbReference type="Pfam" id="PF14380"/>
    </source>
</evidence>
<reference evidence="11" key="1">
    <citation type="submission" date="2021-01" db="UniProtKB">
        <authorList>
            <consortium name="EnsemblPlants"/>
        </authorList>
    </citation>
    <scope>IDENTIFICATION</scope>
</reference>
<dbReference type="GO" id="GO:0016020">
    <property type="term" value="C:membrane"/>
    <property type="evidence" value="ECO:0007669"/>
    <property type="project" value="UniProtKB-SubCell"/>
</dbReference>
<proteinExistence type="predicted"/>
<feature type="domain" description="Wall-associated receptor kinase C-terminal" evidence="10">
    <location>
        <begin position="211"/>
        <end position="248"/>
    </location>
</feature>
<evidence type="ECO:0000256" key="2">
    <source>
        <dbReference type="ARBA" id="ARBA00012513"/>
    </source>
</evidence>
<evidence type="ECO:0000256" key="7">
    <source>
        <dbReference type="SAM" id="Phobius"/>
    </source>
</evidence>
<evidence type="ECO:0000313" key="12">
    <source>
        <dbReference type="Proteomes" id="UP000594263"/>
    </source>
</evidence>
<keyword evidence="7" id="KW-0812">Transmembrane</keyword>
<keyword evidence="7" id="KW-1133">Transmembrane helix</keyword>
<dbReference type="OMA" id="PHHDFLM"/>
<sequence length="305" mass="33521">MRSTASIAATSVLRFLLLALQLHRLHSQPCKKFCGNIPVNFPFGLDDGCGAPQYRHMLNCSSNGLFFATPSGQYKVQSINYADKTVSIYDPSMSTCSILQPPHEFSMTDVQYAVIPPSPDTLFILVNCSVDSPVLNHYASLCFNASGHSCDELYASCNSFRLFHLMVNKTTPCCFTRYSTLRFMSLNILDCSHYTSVYDEIEGSGPLDWKYGMRLSYSAPESGCGKCVKSGGTCGFDTDTEGMLCICSSFVNSSSQCPAGSVRAAGAKTRSIVTIWNYAYFLVMIVILTSPVFGSSWLNLYDSCY</sequence>
<evidence type="ECO:0000256" key="4">
    <source>
        <dbReference type="ARBA" id="ARBA00023180"/>
    </source>
</evidence>
<evidence type="ECO:0000256" key="8">
    <source>
        <dbReference type="SAM" id="SignalP"/>
    </source>
</evidence>
<dbReference type="Pfam" id="PF13947">
    <property type="entry name" value="GUB_WAK_bind"/>
    <property type="match status" value="1"/>
</dbReference>
<comment type="catalytic activity">
    <reaction evidence="5">
        <text>L-threonyl-[protein] + ATP = O-phospho-L-threonyl-[protein] + ADP + H(+)</text>
        <dbReference type="Rhea" id="RHEA:46608"/>
        <dbReference type="Rhea" id="RHEA-COMP:11060"/>
        <dbReference type="Rhea" id="RHEA-COMP:11605"/>
        <dbReference type="ChEBI" id="CHEBI:15378"/>
        <dbReference type="ChEBI" id="CHEBI:30013"/>
        <dbReference type="ChEBI" id="CHEBI:30616"/>
        <dbReference type="ChEBI" id="CHEBI:61977"/>
        <dbReference type="ChEBI" id="CHEBI:456216"/>
        <dbReference type="EC" id="2.7.11.1"/>
    </reaction>
</comment>
<evidence type="ECO:0000256" key="3">
    <source>
        <dbReference type="ARBA" id="ARBA00022729"/>
    </source>
</evidence>
<accession>A0A7N0T7N8</accession>
<dbReference type="Gramene" id="Kaladp0024s0537.1.v1.1">
    <property type="protein sequence ID" value="Kaladp0024s0537.1.v1.1"/>
    <property type="gene ID" value="Kaladp0024s0537.v1.1"/>
</dbReference>
<feature type="domain" description="Wall-associated receptor kinase galacturonan-binding" evidence="9">
    <location>
        <begin position="30"/>
        <end position="90"/>
    </location>
</feature>
<dbReference type="InterPro" id="IPR032872">
    <property type="entry name" value="WAK_assoc_C"/>
</dbReference>
<dbReference type="Proteomes" id="UP000594263">
    <property type="component" value="Unplaced"/>
</dbReference>
<evidence type="ECO:0000313" key="11">
    <source>
        <dbReference type="EnsemblPlants" id="Kaladp0024s0537.1.v1.1"/>
    </source>
</evidence>
<keyword evidence="3 8" id="KW-0732">Signal</keyword>
<evidence type="ECO:0000259" key="9">
    <source>
        <dbReference type="Pfam" id="PF13947"/>
    </source>
</evidence>
<protein>
    <recommendedName>
        <fullName evidence="2">non-specific serine/threonine protein kinase</fullName>
        <ecNumber evidence="2">2.7.11.1</ecNumber>
    </recommendedName>
</protein>
<keyword evidence="7" id="KW-0472">Membrane</keyword>
<comment type="catalytic activity">
    <reaction evidence="6">
        <text>L-seryl-[protein] + ATP = O-phospho-L-seryl-[protein] + ADP + H(+)</text>
        <dbReference type="Rhea" id="RHEA:17989"/>
        <dbReference type="Rhea" id="RHEA-COMP:9863"/>
        <dbReference type="Rhea" id="RHEA-COMP:11604"/>
        <dbReference type="ChEBI" id="CHEBI:15378"/>
        <dbReference type="ChEBI" id="CHEBI:29999"/>
        <dbReference type="ChEBI" id="CHEBI:30616"/>
        <dbReference type="ChEBI" id="CHEBI:83421"/>
        <dbReference type="ChEBI" id="CHEBI:456216"/>
        <dbReference type="EC" id="2.7.11.1"/>
    </reaction>
</comment>
<evidence type="ECO:0000256" key="6">
    <source>
        <dbReference type="ARBA" id="ARBA00048679"/>
    </source>
</evidence>
<comment type="subcellular location">
    <subcellularLocation>
        <location evidence="1">Membrane</location>
        <topology evidence="1">Single-pass membrane protein</topology>
    </subcellularLocation>
</comment>
<dbReference type="GO" id="GO:0004674">
    <property type="term" value="F:protein serine/threonine kinase activity"/>
    <property type="evidence" value="ECO:0007669"/>
    <property type="project" value="UniProtKB-EC"/>
</dbReference>
<organism evidence="11 12">
    <name type="scientific">Kalanchoe fedtschenkoi</name>
    <name type="common">Lavender scallops</name>
    <name type="synonym">South American air plant</name>
    <dbReference type="NCBI Taxonomy" id="63787"/>
    <lineage>
        <taxon>Eukaryota</taxon>
        <taxon>Viridiplantae</taxon>
        <taxon>Streptophyta</taxon>
        <taxon>Embryophyta</taxon>
        <taxon>Tracheophyta</taxon>
        <taxon>Spermatophyta</taxon>
        <taxon>Magnoliopsida</taxon>
        <taxon>eudicotyledons</taxon>
        <taxon>Gunneridae</taxon>
        <taxon>Pentapetalae</taxon>
        <taxon>Saxifragales</taxon>
        <taxon>Crassulaceae</taxon>
        <taxon>Kalanchoe</taxon>
    </lineage>
</organism>
<dbReference type="InterPro" id="IPR025287">
    <property type="entry name" value="WAK_GUB"/>
</dbReference>
<dbReference type="Pfam" id="PF14380">
    <property type="entry name" value="WAK_assoc"/>
    <property type="match status" value="1"/>
</dbReference>
<dbReference type="GO" id="GO:0030247">
    <property type="term" value="F:polysaccharide binding"/>
    <property type="evidence" value="ECO:0007669"/>
    <property type="project" value="InterPro"/>
</dbReference>
<dbReference type="AlphaFoldDB" id="A0A7N0T7N8"/>
<keyword evidence="12" id="KW-1185">Reference proteome</keyword>
<dbReference type="EnsemblPlants" id="Kaladp0024s0537.1.v1.1">
    <property type="protein sequence ID" value="Kaladp0024s0537.1.v1.1"/>
    <property type="gene ID" value="Kaladp0024s0537.v1.1"/>
</dbReference>